<reference evidence="1 2" key="1">
    <citation type="journal article" date="2014" name="PLoS Genet.">
        <title>Phylogenetically driven sequencing of extremely halophilic archaea reveals strategies for static and dynamic osmo-response.</title>
        <authorList>
            <person name="Becker E.A."/>
            <person name="Seitzer P.M."/>
            <person name="Tritt A."/>
            <person name="Larsen D."/>
            <person name="Krusor M."/>
            <person name="Yao A.I."/>
            <person name="Wu D."/>
            <person name="Madern D."/>
            <person name="Eisen J.A."/>
            <person name="Darling A.E."/>
            <person name="Facciotti M.T."/>
        </authorList>
    </citation>
    <scope>NUCLEOTIDE SEQUENCE [LARGE SCALE GENOMIC DNA]</scope>
    <source>
        <strain evidence="1 2">JCM 14089</strain>
    </source>
</reference>
<dbReference type="PATRIC" id="fig|1230460.4.peg.1035"/>
<sequence>MTASELERQHPNSSDSARVCDNVRTEKTAIGSEVIQRSVRRGRYRSVTRLVELVSGRTSFCGVFDHPTAFSIAFRRFCSSQ</sequence>
<dbReference type="Proteomes" id="UP000011661">
    <property type="component" value="Unassembled WGS sequence"/>
</dbReference>
<dbReference type="AlphaFoldDB" id="L9WGZ9"/>
<dbReference type="EMBL" id="AOHX01000026">
    <property type="protein sequence ID" value="ELY47608.1"/>
    <property type="molecule type" value="Genomic_DNA"/>
</dbReference>
<protein>
    <submittedName>
        <fullName evidence="1">Uncharacterized protein</fullName>
    </submittedName>
</protein>
<proteinExistence type="predicted"/>
<keyword evidence="2" id="KW-1185">Reference proteome</keyword>
<organism evidence="1 2">
    <name type="scientific">Natronorubrum sulfidifaciens JCM 14089</name>
    <dbReference type="NCBI Taxonomy" id="1230460"/>
    <lineage>
        <taxon>Archaea</taxon>
        <taxon>Methanobacteriati</taxon>
        <taxon>Methanobacteriota</taxon>
        <taxon>Stenosarchaea group</taxon>
        <taxon>Halobacteria</taxon>
        <taxon>Halobacteriales</taxon>
        <taxon>Natrialbaceae</taxon>
        <taxon>Natronorubrum</taxon>
    </lineage>
</organism>
<evidence type="ECO:0000313" key="2">
    <source>
        <dbReference type="Proteomes" id="UP000011661"/>
    </source>
</evidence>
<name>L9WGZ9_9EURY</name>
<accession>L9WGZ9</accession>
<comment type="caution">
    <text evidence="1">The sequence shown here is derived from an EMBL/GenBank/DDBJ whole genome shotgun (WGS) entry which is preliminary data.</text>
</comment>
<gene>
    <name evidence="1" type="ORF">C495_05102</name>
</gene>
<evidence type="ECO:0000313" key="1">
    <source>
        <dbReference type="EMBL" id="ELY47608.1"/>
    </source>
</evidence>